<gene>
    <name evidence="1" type="ORF">ACJDU8_24690</name>
</gene>
<protein>
    <submittedName>
        <fullName evidence="1">Aspartyl-phosphate phosphatase Spo0E family protein</fullName>
    </submittedName>
</protein>
<comment type="caution">
    <text evidence="1">The sequence shown here is derived from an EMBL/GenBank/DDBJ whole genome shotgun (WGS) entry which is preliminary data.</text>
</comment>
<dbReference type="InterPro" id="IPR018540">
    <property type="entry name" value="Spo0E-like"/>
</dbReference>
<dbReference type="EMBL" id="JBJHZX010000083">
    <property type="protein sequence ID" value="MFL0198726.1"/>
    <property type="molecule type" value="Genomic_DNA"/>
</dbReference>
<dbReference type="InterPro" id="IPR037208">
    <property type="entry name" value="Spo0E-like_sf"/>
</dbReference>
<dbReference type="Gene3D" id="4.10.280.10">
    <property type="entry name" value="Helix-loop-helix DNA-binding domain"/>
    <property type="match status" value="1"/>
</dbReference>
<proteinExistence type="predicted"/>
<dbReference type="Pfam" id="PF09388">
    <property type="entry name" value="SpoOE-like"/>
    <property type="match status" value="1"/>
</dbReference>
<organism evidence="1 2">
    <name type="scientific">Candidatus Clostridium eludens</name>
    <dbReference type="NCBI Taxonomy" id="3381663"/>
    <lineage>
        <taxon>Bacteria</taxon>
        <taxon>Bacillati</taxon>
        <taxon>Bacillota</taxon>
        <taxon>Clostridia</taxon>
        <taxon>Eubacteriales</taxon>
        <taxon>Clostridiaceae</taxon>
        <taxon>Clostridium</taxon>
    </lineage>
</organism>
<evidence type="ECO:0000313" key="2">
    <source>
        <dbReference type="Proteomes" id="UP001623660"/>
    </source>
</evidence>
<dbReference type="Proteomes" id="UP001623660">
    <property type="component" value="Unassembled WGS sequence"/>
</dbReference>
<evidence type="ECO:0000313" key="1">
    <source>
        <dbReference type="EMBL" id="MFL0198726.1"/>
    </source>
</evidence>
<reference evidence="1 2" key="1">
    <citation type="submission" date="2024-11" db="EMBL/GenBank/DDBJ databases">
        <authorList>
            <person name="Heng Y.C."/>
            <person name="Lim A.C.H."/>
            <person name="Lee J.K.Y."/>
            <person name="Kittelmann S."/>
        </authorList>
    </citation>
    <scope>NUCLEOTIDE SEQUENCE [LARGE SCALE GENOMIC DNA]</scope>
    <source>
        <strain evidence="1 2">WILCCON 0269</strain>
    </source>
</reference>
<name>A0ABW8SV13_9CLOT</name>
<dbReference type="RefSeq" id="WP_406794840.1">
    <property type="nucleotide sequence ID" value="NZ_JBJHZX010000083.1"/>
</dbReference>
<dbReference type="SUPFAM" id="SSF140500">
    <property type="entry name" value="BAS1536-like"/>
    <property type="match status" value="1"/>
</dbReference>
<sequence>MKQIEQLRERLNALVATNDILCKGEVLRLSQELDKLIYMQYNRGIKNYKGTIDVGLEFNI</sequence>
<dbReference type="InterPro" id="IPR036638">
    <property type="entry name" value="HLH_DNA-bd_sf"/>
</dbReference>
<accession>A0ABW8SV13</accession>
<keyword evidence="2" id="KW-1185">Reference proteome</keyword>